<gene>
    <name evidence="2" type="ORF">BSZ32_04825</name>
</gene>
<keyword evidence="3" id="KW-1185">Reference proteome</keyword>
<dbReference type="OrthoDB" id="193675at2"/>
<keyword evidence="1" id="KW-0472">Membrane</keyword>
<organism evidence="2 3">
    <name type="scientific">Rubritalea profundi</name>
    <dbReference type="NCBI Taxonomy" id="1658618"/>
    <lineage>
        <taxon>Bacteria</taxon>
        <taxon>Pseudomonadati</taxon>
        <taxon>Verrucomicrobiota</taxon>
        <taxon>Verrucomicrobiia</taxon>
        <taxon>Verrucomicrobiales</taxon>
        <taxon>Rubritaleaceae</taxon>
        <taxon>Rubritalea</taxon>
    </lineage>
</organism>
<feature type="transmembrane region" description="Helical" evidence="1">
    <location>
        <begin position="109"/>
        <end position="130"/>
    </location>
</feature>
<feature type="transmembrane region" description="Helical" evidence="1">
    <location>
        <begin position="243"/>
        <end position="261"/>
    </location>
</feature>
<feature type="transmembrane region" description="Helical" evidence="1">
    <location>
        <begin position="7"/>
        <end position="28"/>
    </location>
</feature>
<dbReference type="Proteomes" id="UP000239907">
    <property type="component" value="Unassembled WGS sequence"/>
</dbReference>
<keyword evidence="1" id="KW-1133">Transmembrane helix</keyword>
<keyword evidence="1" id="KW-0812">Transmembrane</keyword>
<accession>A0A2S7TYQ4</accession>
<feature type="transmembrane region" description="Helical" evidence="1">
    <location>
        <begin position="40"/>
        <end position="56"/>
    </location>
</feature>
<name>A0A2S7TYQ4_9BACT</name>
<feature type="transmembrane region" description="Helical" evidence="1">
    <location>
        <begin position="85"/>
        <end position="103"/>
    </location>
</feature>
<evidence type="ECO:0000313" key="2">
    <source>
        <dbReference type="EMBL" id="PQJ27888.1"/>
    </source>
</evidence>
<feature type="transmembrane region" description="Helical" evidence="1">
    <location>
        <begin position="142"/>
        <end position="159"/>
    </location>
</feature>
<protein>
    <recommendedName>
        <fullName evidence="4">Prenyltransferase</fullName>
    </recommendedName>
</protein>
<evidence type="ECO:0008006" key="4">
    <source>
        <dbReference type="Google" id="ProtNLM"/>
    </source>
</evidence>
<feature type="transmembrane region" description="Helical" evidence="1">
    <location>
        <begin position="267"/>
        <end position="285"/>
    </location>
</feature>
<evidence type="ECO:0000313" key="3">
    <source>
        <dbReference type="Proteomes" id="UP000239907"/>
    </source>
</evidence>
<feature type="transmembrane region" description="Helical" evidence="1">
    <location>
        <begin position="192"/>
        <end position="222"/>
    </location>
</feature>
<comment type="caution">
    <text evidence="2">The sequence shown here is derived from an EMBL/GenBank/DDBJ whole genome shotgun (WGS) entry which is preliminary data.</text>
</comment>
<reference evidence="2 3" key="1">
    <citation type="submission" date="2016-12" db="EMBL/GenBank/DDBJ databases">
        <title>Study of bacterial adaptation to deep sea.</title>
        <authorList>
            <person name="Song J."/>
            <person name="Yoshizawa S."/>
            <person name="Kogure K."/>
        </authorList>
    </citation>
    <scope>NUCLEOTIDE SEQUENCE [LARGE SCALE GENOMIC DNA]</scope>
    <source>
        <strain evidence="2 3">SAORIC-165</strain>
    </source>
</reference>
<feature type="transmembrane region" description="Helical" evidence="1">
    <location>
        <begin position="297"/>
        <end position="315"/>
    </location>
</feature>
<proteinExistence type="predicted"/>
<evidence type="ECO:0000256" key="1">
    <source>
        <dbReference type="SAM" id="Phobius"/>
    </source>
</evidence>
<dbReference type="EMBL" id="MQWA01000001">
    <property type="protein sequence ID" value="PQJ27888.1"/>
    <property type="molecule type" value="Genomic_DNA"/>
</dbReference>
<dbReference type="AlphaFoldDB" id="A0A2S7TYQ4"/>
<sequence>MNKRPPAWLLPNLLSLDAPIVALVWMWMVAEALRVQYLELSSYLLLAAAVWCIYVVDRIRDVSRGVHPIEGEMPWRHRFHWKSRWILILLAVGIIGYSSYFALFHMSRVLLTVGVVGAVLVGCYWLVSLFDKADVAYAKNMVAGLTFAYGVAAPIVVASEPLDLVLSDVFQPFQGAEGFQLVVAFFSSLAKFVGMVLLTLNTVLLSVHVLLFGLLCVMNINAIDLWERSRRSSDPEVKQESEVALSMGLFMLVVGTVFAVAFVVDDYSAPLCYAVMASAGLLHVINRSRSRFSVAALRVLADLALVIPVPLVVWLA</sequence>
<dbReference type="RefSeq" id="WP_105042383.1">
    <property type="nucleotide sequence ID" value="NZ_MQWA01000001.1"/>
</dbReference>